<protein>
    <submittedName>
        <fullName evidence="6">DEAD/DEAH box helicase</fullName>
    </submittedName>
</protein>
<dbReference type="PROSITE" id="PS50966">
    <property type="entry name" value="ZF_SWIM"/>
    <property type="match status" value="1"/>
</dbReference>
<evidence type="ECO:0000259" key="3">
    <source>
        <dbReference type="PROSITE" id="PS50966"/>
    </source>
</evidence>
<evidence type="ECO:0000259" key="5">
    <source>
        <dbReference type="PROSITE" id="PS51194"/>
    </source>
</evidence>
<dbReference type="Gene3D" id="3.40.50.10810">
    <property type="entry name" value="Tandem AAA-ATPase domain"/>
    <property type="match status" value="1"/>
</dbReference>
<comment type="caution">
    <text evidence="6">The sequence shown here is derived from an EMBL/GenBank/DDBJ whole genome shotgun (WGS) entry which is preliminary data.</text>
</comment>
<name>A0ABT3GFP7_9BACT</name>
<keyword evidence="2" id="KW-0862">Zinc</keyword>
<dbReference type="GO" id="GO:0004386">
    <property type="term" value="F:helicase activity"/>
    <property type="evidence" value="ECO:0007669"/>
    <property type="project" value="UniProtKB-KW"/>
</dbReference>
<organism evidence="6 7">
    <name type="scientific">Luteolibacter arcticus</name>
    <dbReference type="NCBI Taxonomy" id="1581411"/>
    <lineage>
        <taxon>Bacteria</taxon>
        <taxon>Pseudomonadati</taxon>
        <taxon>Verrucomicrobiota</taxon>
        <taxon>Verrucomicrobiia</taxon>
        <taxon>Verrucomicrobiales</taxon>
        <taxon>Verrucomicrobiaceae</taxon>
        <taxon>Luteolibacter</taxon>
    </lineage>
</organism>
<dbReference type="Proteomes" id="UP001320876">
    <property type="component" value="Unassembled WGS sequence"/>
</dbReference>
<dbReference type="InterPro" id="IPR001650">
    <property type="entry name" value="Helicase_C-like"/>
</dbReference>
<evidence type="ECO:0000259" key="4">
    <source>
        <dbReference type="PROSITE" id="PS51192"/>
    </source>
</evidence>
<evidence type="ECO:0000313" key="6">
    <source>
        <dbReference type="EMBL" id="MCW1922384.1"/>
    </source>
</evidence>
<keyword evidence="1" id="KW-0378">Hydrolase</keyword>
<dbReference type="SMART" id="SM00487">
    <property type="entry name" value="DEXDc"/>
    <property type="match status" value="1"/>
</dbReference>
<dbReference type="RefSeq" id="WP_264486493.1">
    <property type="nucleotide sequence ID" value="NZ_JAPDDT010000002.1"/>
</dbReference>
<evidence type="ECO:0000313" key="7">
    <source>
        <dbReference type="Proteomes" id="UP001320876"/>
    </source>
</evidence>
<dbReference type="InterPro" id="IPR014001">
    <property type="entry name" value="Helicase_ATP-bd"/>
</dbReference>
<dbReference type="SMART" id="SM00490">
    <property type="entry name" value="HELICc"/>
    <property type="match status" value="1"/>
</dbReference>
<keyword evidence="6" id="KW-0347">Helicase</keyword>
<dbReference type="Gene3D" id="3.40.50.300">
    <property type="entry name" value="P-loop containing nucleotide triphosphate hydrolases"/>
    <property type="match status" value="1"/>
</dbReference>
<feature type="domain" description="Helicase C-terminal" evidence="5">
    <location>
        <begin position="969"/>
        <end position="1123"/>
    </location>
</feature>
<dbReference type="InterPro" id="IPR007527">
    <property type="entry name" value="Znf_SWIM"/>
</dbReference>
<dbReference type="Pfam" id="PF00271">
    <property type="entry name" value="Helicase_C"/>
    <property type="match status" value="1"/>
</dbReference>
<dbReference type="PROSITE" id="PS51192">
    <property type="entry name" value="HELICASE_ATP_BIND_1"/>
    <property type="match status" value="1"/>
</dbReference>
<dbReference type="InterPro" id="IPR049730">
    <property type="entry name" value="SNF2/RAD54-like_C"/>
</dbReference>
<feature type="domain" description="SWIM-type" evidence="3">
    <location>
        <begin position="72"/>
        <end position="110"/>
    </location>
</feature>
<dbReference type="PROSITE" id="PS51194">
    <property type="entry name" value="HELICASE_CTER"/>
    <property type="match status" value="1"/>
</dbReference>
<dbReference type="PANTHER" id="PTHR10799">
    <property type="entry name" value="SNF2/RAD54 HELICASE FAMILY"/>
    <property type="match status" value="1"/>
</dbReference>
<evidence type="ECO:0000256" key="1">
    <source>
        <dbReference type="ARBA" id="ARBA00022801"/>
    </source>
</evidence>
<dbReference type="EMBL" id="JAPDDT010000002">
    <property type="protein sequence ID" value="MCW1922384.1"/>
    <property type="molecule type" value="Genomic_DNA"/>
</dbReference>
<dbReference type="InterPro" id="IPR027417">
    <property type="entry name" value="P-loop_NTPase"/>
</dbReference>
<reference evidence="6 7" key="1">
    <citation type="submission" date="2022-10" db="EMBL/GenBank/DDBJ databases">
        <title>Luteolibacter arcticus strain CCTCC AB 2014275, whole genome shotgun sequencing project.</title>
        <authorList>
            <person name="Zhao G."/>
            <person name="Shen L."/>
        </authorList>
    </citation>
    <scope>NUCLEOTIDE SEQUENCE [LARGE SCALE GENOMIC DNA]</scope>
    <source>
        <strain evidence="6 7">CCTCC AB 2014275</strain>
    </source>
</reference>
<keyword evidence="6" id="KW-0067">ATP-binding</keyword>
<dbReference type="SUPFAM" id="SSF52540">
    <property type="entry name" value="P-loop containing nucleoside triphosphate hydrolases"/>
    <property type="match status" value="2"/>
</dbReference>
<proteinExistence type="predicted"/>
<feature type="domain" description="Helicase ATP-binding" evidence="4">
    <location>
        <begin position="686"/>
        <end position="845"/>
    </location>
</feature>
<gene>
    <name evidence="6" type="ORF">OKA05_07450</name>
</gene>
<dbReference type="CDD" id="cd18793">
    <property type="entry name" value="SF2_C_SNF"/>
    <property type="match status" value="1"/>
</dbReference>
<dbReference type="InterPro" id="IPR038718">
    <property type="entry name" value="SNF2-like_sf"/>
</dbReference>
<keyword evidence="7" id="KW-1185">Reference proteome</keyword>
<dbReference type="Pfam" id="PF00176">
    <property type="entry name" value="SNF2-rel_dom"/>
    <property type="match status" value="1"/>
</dbReference>
<dbReference type="CDD" id="cd18012">
    <property type="entry name" value="DEXQc_arch_SWI2_SNF2"/>
    <property type="match status" value="1"/>
</dbReference>
<accession>A0ABT3GFP7</accession>
<evidence type="ECO:0000256" key="2">
    <source>
        <dbReference type="PROSITE-ProRule" id="PRU00325"/>
    </source>
</evidence>
<keyword evidence="6" id="KW-0547">Nucleotide-binding</keyword>
<dbReference type="InterPro" id="IPR000330">
    <property type="entry name" value="SNF2_N"/>
</dbReference>
<sequence length="1134" mass="125414">MKEALAGIATRANLLEWLLAEGWATEFDRATLSRAAAYAEDRTVKGVEWIELVSSGELIVTASVQGTRRKPYETSVVFRESKGRWSLETDCTCPVGTGCKHAAALLRLLRKRSIPVTAEEPDLLRVDPVTPVGPVDPAVSSWLREIETAARSAGAIEEGKVKESSESRFLAYCIEEPLGAHRRTLHFTLRVGMRLKDGTIRIQAGAANADPTKPAKYMSREDVMLATLFHQRKRRHASWGAMSLEGPDWDELLEGALATGRLFFGRESQDYRGSSGYRPVTVGESRPVEAVWEIMPDGSARPVLKGADADTMLLPTIPPRYFDAKQAVIGPVESGLPAAVLSAWTRGPVVKPEQVSGVIERFSRLPGPALPAPVTIESETRPAVAPRPFLRVTKRNLGREWDPLEVVLGELTFQYGDSPRLFPLTSHAPHRHAEVKDGKRIVWPRDFKKERLAETRLTRAGLIPLTRLIAERYLDASSRHSVVPARPGPIPEMVWAELLEGPEIASLREEGWTIEVEREAGLTAHDVSKFVPAIEVDTDHGIDWFRFDISYEIDGKRFSLIPIIAQAIAKDFPPAESPELPEFVFLPCENAEDGFIRFPAKQLMEIVDRVRHLFGGGRGDGALRIDRLSAAGVADSLAIDASETTRALAKLGRGLRDIRELPAVELPATVKADLRPYQLEGFRWLQFLATHGLHGILADDMGLGKTLQTLAHLAAESAKQPGKPSLVVAPTSVVPNWAAEAEKFVPTLKVLTLHGPARAAGFSQIPDADVVITSYPLLARDIDTLVKQDWHVVVLDEAQHIKNPKAITAQSACKLKAAHRLCLSGTPMENHLGELWSLMRFLMPGLLGDEKSFNTRLRKPIERDHSSDAQIALNRRVSPLLLRRTKDQVATELPEKTVLIHHVDLTKKQTDLYESVRAAMDKRVRDAIADKGLAKSHIIVLDALLKLRQICCHPKLLKHDAESAKLDYLTNELLPTLLEEGRRILLFSQFTSMLALIEAHLEKEKIPFLKLTGETKDRAKLVKTFQSGEVAVFLISLKAGGTGLNLTAADTVIHYDPWWNPAGENQATDRAHRIGQTKPVFVHKLVCRGSIEDRILELQKHKSALVAALLSEDTTKLKIDAETLSNLLSPLESP</sequence>
<keyword evidence="2" id="KW-0479">Metal-binding</keyword>
<keyword evidence="2" id="KW-0863">Zinc-finger</keyword>